<protein>
    <submittedName>
        <fullName evidence="1">Zinc knuckle CX2CX4HX4C</fullName>
    </submittedName>
</protein>
<dbReference type="OrthoDB" id="1707487at2759"/>
<proteinExistence type="predicted"/>
<comment type="caution">
    <text evidence="1">The sequence shown here is derived from an EMBL/GenBank/DDBJ whole genome shotgun (WGS) entry which is preliminary data.</text>
</comment>
<reference evidence="2" key="1">
    <citation type="submission" date="2016-06" db="EMBL/GenBank/DDBJ databases">
        <title>Parallel loss of symbiosis genes in relatives of nitrogen-fixing non-legume Parasponia.</title>
        <authorList>
            <person name="Van Velzen R."/>
            <person name="Holmer R."/>
            <person name="Bu F."/>
            <person name="Rutten L."/>
            <person name="Van Zeijl A."/>
            <person name="Liu W."/>
            <person name="Santuari L."/>
            <person name="Cao Q."/>
            <person name="Sharma T."/>
            <person name="Shen D."/>
            <person name="Roswanjaya Y."/>
            <person name="Wardhani T."/>
            <person name="Kalhor M.S."/>
            <person name="Jansen J."/>
            <person name="Van den Hoogen J."/>
            <person name="Gungor B."/>
            <person name="Hartog M."/>
            <person name="Hontelez J."/>
            <person name="Verver J."/>
            <person name="Yang W.-C."/>
            <person name="Schijlen E."/>
            <person name="Repin R."/>
            <person name="Schilthuizen M."/>
            <person name="Schranz E."/>
            <person name="Heidstra R."/>
            <person name="Miyata K."/>
            <person name="Fedorova E."/>
            <person name="Kohlen W."/>
            <person name="Bisseling T."/>
            <person name="Smit S."/>
            <person name="Geurts R."/>
        </authorList>
    </citation>
    <scope>NUCLEOTIDE SEQUENCE [LARGE SCALE GENOMIC DNA]</scope>
    <source>
        <strain evidence="2">cv. RG33-2</strain>
    </source>
</reference>
<organism evidence="1 2">
    <name type="scientific">Trema orientale</name>
    <name type="common">Charcoal tree</name>
    <name type="synonym">Celtis orientalis</name>
    <dbReference type="NCBI Taxonomy" id="63057"/>
    <lineage>
        <taxon>Eukaryota</taxon>
        <taxon>Viridiplantae</taxon>
        <taxon>Streptophyta</taxon>
        <taxon>Embryophyta</taxon>
        <taxon>Tracheophyta</taxon>
        <taxon>Spermatophyta</taxon>
        <taxon>Magnoliopsida</taxon>
        <taxon>eudicotyledons</taxon>
        <taxon>Gunneridae</taxon>
        <taxon>Pentapetalae</taxon>
        <taxon>rosids</taxon>
        <taxon>fabids</taxon>
        <taxon>Rosales</taxon>
        <taxon>Cannabaceae</taxon>
        <taxon>Trema</taxon>
    </lineage>
</organism>
<evidence type="ECO:0000313" key="1">
    <source>
        <dbReference type="EMBL" id="POO03303.1"/>
    </source>
</evidence>
<keyword evidence="2" id="KW-1185">Reference proteome</keyword>
<dbReference type="AlphaFoldDB" id="A0A2P5FZS4"/>
<dbReference type="EMBL" id="JXTC01000003">
    <property type="protein sequence ID" value="POO03303.1"/>
    <property type="molecule type" value="Genomic_DNA"/>
</dbReference>
<name>A0A2P5FZS4_TREOI</name>
<gene>
    <name evidence="1" type="ORF">TorRG33x02_013640</name>
</gene>
<accession>A0A2P5FZS4</accession>
<dbReference type="Proteomes" id="UP000237000">
    <property type="component" value="Unassembled WGS sequence"/>
</dbReference>
<dbReference type="InParanoid" id="A0A2P5FZS4"/>
<sequence length="74" mass="8606">MIGDHAGIRINVETDEQGCYIGKFMKIRVLIDIFKPLWRGSRVRVGAGTMVHWVDFKYERLPSSQIPHSKYRNS</sequence>
<evidence type="ECO:0000313" key="2">
    <source>
        <dbReference type="Proteomes" id="UP000237000"/>
    </source>
</evidence>